<sequence length="62" mass="7081">MGSMLLFYYTGCCSRQDEKFCGGPCSITNHLLLVFVTRLLPLPYSITSHTYSTTSKFMEINY</sequence>
<dbReference type="Proteomes" id="UP000006729">
    <property type="component" value="Chromosome 5"/>
</dbReference>
<name>A0A3N7EXU7_POPTR</name>
<dbReference type="EMBL" id="CM009294">
    <property type="protein sequence ID" value="RQO89999.1"/>
    <property type="molecule type" value="Genomic_DNA"/>
</dbReference>
<dbReference type="AlphaFoldDB" id="A0A3N7EXU7"/>
<protein>
    <submittedName>
        <fullName evidence="1">Uncharacterized protein</fullName>
    </submittedName>
</protein>
<accession>A0A3N7EXU7</accession>
<proteinExistence type="predicted"/>
<organism evidence="1 2">
    <name type="scientific">Populus trichocarpa</name>
    <name type="common">Western balsam poplar</name>
    <name type="synonym">Populus balsamifera subsp. trichocarpa</name>
    <dbReference type="NCBI Taxonomy" id="3694"/>
    <lineage>
        <taxon>Eukaryota</taxon>
        <taxon>Viridiplantae</taxon>
        <taxon>Streptophyta</taxon>
        <taxon>Embryophyta</taxon>
        <taxon>Tracheophyta</taxon>
        <taxon>Spermatophyta</taxon>
        <taxon>Magnoliopsida</taxon>
        <taxon>eudicotyledons</taxon>
        <taxon>Gunneridae</taxon>
        <taxon>Pentapetalae</taxon>
        <taxon>rosids</taxon>
        <taxon>fabids</taxon>
        <taxon>Malpighiales</taxon>
        <taxon>Salicaceae</taxon>
        <taxon>Saliceae</taxon>
        <taxon>Populus</taxon>
    </lineage>
</organism>
<keyword evidence="2" id="KW-1185">Reference proteome</keyword>
<gene>
    <name evidence="1" type="ORF">POPTR_005G043450</name>
</gene>
<reference evidence="1 2" key="1">
    <citation type="journal article" date="2006" name="Science">
        <title>The genome of black cottonwood, Populus trichocarpa (Torr. &amp; Gray).</title>
        <authorList>
            <person name="Tuskan G.A."/>
            <person name="Difazio S."/>
            <person name="Jansson S."/>
            <person name="Bohlmann J."/>
            <person name="Grigoriev I."/>
            <person name="Hellsten U."/>
            <person name="Putnam N."/>
            <person name="Ralph S."/>
            <person name="Rombauts S."/>
            <person name="Salamov A."/>
            <person name="Schein J."/>
            <person name="Sterck L."/>
            <person name="Aerts A."/>
            <person name="Bhalerao R.R."/>
            <person name="Bhalerao R.P."/>
            <person name="Blaudez D."/>
            <person name="Boerjan W."/>
            <person name="Brun A."/>
            <person name="Brunner A."/>
            <person name="Busov V."/>
            <person name="Campbell M."/>
            <person name="Carlson J."/>
            <person name="Chalot M."/>
            <person name="Chapman J."/>
            <person name="Chen G.L."/>
            <person name="Cooper D."/>
            <person name="Coutinho P.M."/>
            <person name="Couturier J."/>
            <person name="Covert S."/>
            <person name="Cronk Q."/>
            <person name="Cunningham R."/>
            <person name="Davis J."/>
            <person name="Degroeve S."/>
            <person name="Dejardin A."/>
            <person name="Depamphilis C."/>
            <person name="Detter J."/>
            <person name="Dirks B."/>
            <person name="Dubchak I."/>
            <person name="Duplessis S."/>
            <person name="Ehlting J."/>
            <person name="Ellis B."/>
            <person name="Gendler K."/>
            <person name="Goodstein D."/>
            <person name="Gribskov M."/>
            <person name="Grimwood J."/>
            <person name="Groover A."/>
            <person name="Gunter L."/>
            <person name="Hamberger B."/>
            <person name="Heinze B."/>
            <person name="Helariutta Y."/>
            <person name="Henrissat B."/>
            <person name="Holligan D."/>
            <person name="Holt R."/>
            <person name="Huang W."/>
            <person name="Islam-Faridi N."/>
            <person name="Jones S."/>
            <person name="Jones-Rhoades M."/>
            <person name="Jorgensen R."/>
            <person name="Joshi C."/>
            <person name="Kangasjarvi J."/>
            <person name="Karlsson J."/>
            <person name="Kelleher C."/>
            <person name="Kirkpatrick R."/>
            <person name="Kirst M."/>
            <person name="Kohler A."/>
            <person name="Kalluri U."/>
            <person name="Larimer F."/>
            <person name="Leebens-Mack J."/>
            <person name="Leple J.C."/>
            <person name="Locascio P."/>
            <person name="Lou Y."/>
            <person name="Lucas S."/>
            <person name="Martin F."/>
            <person name="Montanini B."/>
            <person name="Napoli C."/>
            <person name="Nelson D.R."/>
            <person name="Nelson C."/>
            <person name="Nieminen K."/>
            <person name="Nilsson O."/>
            <person name="Pereda V."/>
            <person name="Peter G."/>
            <person name="Philippe R."/>
            <person name="Pilate G."/>
            <person name="Poliakov A."/>
            <person name="Razumovskaya J."/>
            <person name="Richardson P."/>
            <person name="Rinaldi C."/>
            <person name="Ritland K."/>
            <person name="Rouze P."/>
            <person name="Ryaboy D."/>
            <person name="Schmutz J."/>
            <person name="Schrader J."/>
            <person name="Segerman B."/>
            <person name="Shin H."/>
            <person name="Siddiqui A."/>
            <person name="Sterky F."/>
            <person name="Terry A."/>
            <person name="Tsai C.J."/>
            <person name="Uberbacher E."/>
            <person name="Unneberg P."/>
            <person name="Vahala J."/>
            <person name="Wall K."/>
            <person name="Wessler S."/>
            <person name="Yang G."/>
            <person name="Yin T."/>
            <person name="Douglas C."/>
            <person name="Marra M."/>
            <person name="Sandberg G."/>
            <person name="Van de Peer Y."/>
            <person name="Rokhsar D."/>
        </authorList>
    </citation>
    <scope>NUCLEOTIDE SEQUENCE [LARGE SCALE GENOMIC DNA]</scope>
    <source>
        <strain evidence="2">cv. Nisqually</strain>
    </source>
</reference>
<dbReference type="InParanoid" id="A0A3N7EXU7"/>
<evidence type="ECO:0000313" key="1">
    <source>
        <dbReference type="EMBL" id="RQO89999.1"/>
    </source>
</evidence>
<evidence type="ECO:0000313" key="2">
    <source>
        <dbReference type="Proteomes" id="UP000006729"/>
    </source>
</evidence>